<sequence length="274" mass="30708">MVKGLRYPNVEVRPLHSDWDQPVDMKKAVELIQDWKPDLVTMVHCDTPTGALNTESVRIIGDACSKTEALFYVDVVSSAGAVPVDIPAWNIDIGFLVTQKVFSCEPSLTMLTVSAKAWKQISKVAYTGYDALLPFKDTEKTQLPYTPLWSALDALNLQLKTVFGKNNEHAQNVYDRHSNVAQYCRDRISKMGLRLWWDQKHLYMNSASVTAVRVPEGTTWEELDKKLRQHGVVFGGSYGQTANALFRIGHMGSQADLETVTYALDVLEKIVTGK</sequence>
<evidence type="ECO:0000256" key="2">
    <source>
        <dbReference type="ARBA" id="ARBA00022576"/>
    </source>
</evidence>
<dbReference type="PANTHER" id="PTHR21152:SF24">
    <property type="entry name" value="ALANINE--GLYOXYLATE AMINOTRANSFERASE 1"/>
    <property type="match status" value="1"/>
</dbReference>
<keyword evidence="2" id="KW-0032">Aminotransferase</keyword>
<dbReference type="OrthoDB" id="24581at2759"/>
<dbReference type="Pfam" id="PF00266">
    <property type="entry name" value="Aminotran_5"/>
    <property type="match status" value="1"/>
</dbReference>
<comment type="caution">
    <text evidence="6">The sequence shown here is derived from an EMBL/GenBank/DDBJ whole genome shotgun (WGS) entry which is preliminary data.</text>
</comment>
<gene>
    <name evidence="6" type="ORF">BGZ65_012014</name>
</gene>
<protein>
    <recommendedName>
        <fullName evidence="5">Aminotransferase class V domain-containing protein</fullName>
    </recommendedName>
</protein>
<organism evidence="6 7">
    <name type="scientific">Modicella reniformis</name>
    <dbReference type="NCBI Taxonomy" id="1440133"/>
    <lineage>
        <taxon>Eukaryota</taxon>
        <taxon>Fungi</taxon>
        <taxon>Fungi incertae sedis</taxon>
        <taxon>Mucoromycota</taxon>
        <taxon>Mortierellomycotina</taxon>
        <taxon>Mortierellomycetes</taxon>
        <taxon>Mortierellales</taxon>
        <taxon>Mortierellaceae</taxon>
        <taxon>Modicella</taxon>
    </lineage>
</organism>
<dbReference type="GO" id="GO:0019265">
    <property type="term" value="P:glycine biosynthetic process, by transamination of glyoxylate"/>
    <property type="evidence" value="ECO:0007669"/>
    <property type="project" value="TreeGrafter"/>
</dbReference>
<dbReference type="PANTHER" id="PTHR21152">
    <property type="entry name" value="AMINOTRANSFERASE CLASS V"/>
    <property type="match status" value="1"/>
</dbReference>
<keyword evidence="3" id="KW-0808">Transferase</keyword>
<dbReference type="InterPro" id="IPR015422">
    <property type="entry name" value="PyrdxlP-dep_Trfase_small"/>
</dbReference>
<evidence type="ECO:0000259" key="5">
    <source>
        <dbReference type="Pfam" id="PF00266"/>
    </source>
</evidence>
<dbReference type="InterPro" id="IPR000192">
    <property type="entry name" value="Aminotrans_V_dom"/>
</dbReference>
<name>A0A9P6MAD4_9FUNG</name>
<dbReference type="Gene3D" id="3.90.1150.10">
    <property type="entry name" value="Aspartate Aminotransferase, domain 1"/>
    <property type="match status" value="1"/>
</dbReference>
<keyword evidence="7" id="KW-1185">Reference proteome</keyword>
<comment type="cofactor">
    <cofactor evidence="1">
        <name>pyridoxal 5'-phosphate</name>
        <dbReference type="ChEBI" id="CHEBI:597326"/>
    </cofactor>
</comment>
<dbReference type="InterPro" id="IPR015424">
    <property type="entry name" value="PyrdxlP-dep_Trfase"/>
</dbReference>
<keyword evidence="4" id="KW-0663">Pyridoxal phosphate</keyword>
<evidence type="ECO:0000256" key="1">
    <source>
        <dbReference type="ARBA" id="ARBA00001933"/>
    </source>
</evidence>
<dbReference type="EMBL" id="JAAAHW010003333">
    <property type="protein sequence ID" value="KAF9984987.1"/>
    <property type="molecule type" value="Genomic_DNA"/>
</dbReference>
<evidence type="ECO:0000313" key="6">
    <source>
        <dbReference type="EMBL" id="KAF9984987.1"/>
    </source>
</evidence>
<evidence type="ECO:0000313" key="7">
    <source>
        <dbReference type="Proteomes" id="UP000749646"/>
    </source>
</evidence>
<reference evidence="6" key="1">
    <citation type="journal article" date="2020" name="Fungal Divers.">
        <title>Resolving the Mortierellaceae phylogeny through synthesis of multi-gene phylogenetics and phylogenomics.</title>
        <authorList>
            <person name="Vandepol N."/>
            <person name="Liber J."/>
            <person name="Desiro A."/>
            <person name="Na H."/>
            <person name="Kennedy M."/>
            <person name="Barry K."/>
            <person name="Grigoriev I.V."/>
            <person name="Miller A.N."/>
            <person name="O'Donnell K."/>
            <person name="Stajich J.E."/>
            <person name="Bonito G."/>
        </authorList>
    </citation>
    <scope>NUCLEOTIDE SEQUENCE</scope>
    <source>
        <strain evidence="6">MES-2147</strain>
    </source>
</reference>
<evidence type="ECO:0000256" key="3">
    <source>
        <dbReference type="ARBA" id="ARBA00022679"/>
    </source>
</evidence>
<dbReference type="GO" id="GO:0004760">
    <property type="term" value="F:L-serine-pyruvate transaminase activity"/>
    <property type="evidence" value="ECO:0007669"/>
    <property type="project" value="TreeGrafter"/>
</dbReference>
<proteinExistence type="predicted"/>
<dbReference type="Gene3D" id="3.40.640.10">
    <property type="entry name" value="Type I PLP-dependent aspartate aminotransferase-like (Major domain)"/>
    <property type="match status" value="1"/>
</dbReference>
<dbReference type="AlphaFoldDB" id="A0A9P6MAD4"/>
<evidence type="ECO:0000256" key="4">
    <source>
        <dbReference type="ARBA" id="ARBA00022898"/>
    </source>
</evidence>
<dbReference type="InterPro" id="IPR015421">
    <property type="entry name" value="PyrdxlP-dep_Trfase_major"/>
</dbReference>
<dbReference type="Proteomes" id="UP000749646">
    <property type="component" value="Unassembled WGS sequence"/>
</dbReference>
<dbReference type="GO" id="GO:0008453">
    <property type="term" value="F:alanine-glyoxylate transaminase activity"/>
    <property type="evidence" value="ECO:0007669"/>
    <property type="project" value="TreeGrafter"/>
</dbReference>
<accession>A0A9P6MAD4</accession>
<dbReference type="GO" id="GO:0005777">
    <property type="term" value="C:peroxisome"/>
    <property type="evidence" value="ECO:0007669"/>
    <property type="project" value="TreeGrafter"/>
</dbReference>
<dbReference type="SUPFAM" id="SSF53383">
    <property type="entry name" value="PLP-dependent transferases"/>
    <property type="match status" value="1"/>
</dbReference>
<feature type="domain" description="Aminotransferase class V" evidence="5">
    <location>
        <begin position="9"/>
        <end position="233"/>
    </location>
</feature>